<proteinExistence type="predicted"/>
<name>A0A0S2IUS1_LEPBO</name>
<accession>A0A0S2IUS1</accession>
<dbReference type="AlphaFoldDB" id="A0A0S2IUS1"/>
<sequence length="49" mass="5422">MTFFMKAFPVANRAVFVMKFANDSPQPSYSASPNPSFTLSERSSCKVLS</sequence>
<evidence type="ECO:0000313" key="2">
    <source>
        <dbReference type="EMBL" id="ALO27075.1"/>
    </source>
</evidence>
<evidence type="ECO:0000256" key="1">
    <source>
        <dbReference type="SAM" id="MobiDB-lite"/>
    </source>
</evidence>
<reference evidence="2 3" key="1">
    <citation type="journal article" date="2015" name="PLoS Negl. Trop. Dis.">
        <title>Distribution of Plasmids in Distinct Leptospira Pathogenic Species.</title>
        <authorList>
            <person name="Wang Y."/>
            <person name="Zhuang X."/>
            <person name="Zhong Y."/>
            <person name="Zhang C."/>
            <person name="Zhang Y."/>
            <person name="Zeng L."/>
            <person name="Zhu Y."/>
            <person name="He P."/>
            <person name="Dong K."/>
            <person name="Pal U."/>
            <person name="Guo X."/>
            <person name="Qin J."/>
        </authorList>
    </citation>
    <scope>NUCLEOTIDE SEQUENCE [LARGE SCALE GENOMIC DNA]</scope>
    <source>
        <strain evidence="2 3">56604</strain>
    </source>
</reference>
<dbReference type="Proteomes" id="UP000058857">
    <property type="component" value="Chromosome 1"/>
</dbReference>
<feature type="compositionally biased region" description="Polar residues" evidence="1">
    <location>
        <begin position="24"/>
        <end position="42"/>
    </location>
</feature>
<feature type="region of interest" description="Disordered" evidence="1">
    <location>
        <begin position="24"/>
        <end position="49"/>
    </location>
</feature>
<dbReference type="PATRIC" id="fig|280505.15.peg.2790"/>
<evidence type="ECO:0000313" key="3">
    <source>
        <dbReference type="Proteomes" id="UP000058857"/>
    </source>
</evidence>
<dbReference type="EMBL" id="CP012029">
    <property type="protein sequence ID" value="ALO27075.1"/>
    <property type="molecule type" value="Genomic_DNA"/>
</dbReference>
<gene>
    <name evidence="2" type="ORF">LBBP_02859</name>
</gene>
<protein>
    <submittedName>
        <fullName evidence="2">Uncharacterized protein</fullName>
    </submittedName>
</protein>
<organism evidence="2">
    <name type="scientific">Leptospira borgpetersenii serovar Ballum</name>
    <dbReference type="NCBI Taxonomy" id="280505"/>
    <lineage>
        <taxon>Bacteria</taxon>
        <taxon>Pseudomonadati</taxon>
        <taxon>Spirochaetota</taxon>
        <taxon>Spirochaetia</taxon>
        <taxon>Leptospirales</taxon>
        <taxon>Leptospiraceae</taxon>
        <taxon>Leptospira</taxon>
    </lineage>
</organism>